<protein>
    <submittedName>
        <fullName evidence="3">OLC1v1027660C1</fullName>
    </submittedName>
</protein>
<proteinExistence type="predicted"/>
<evidence type="ECO:0000313" key="4">
    <source>
        <dbReference type="Proteomes" id="UP001161247"/>
    </source>
</evidence>
<organism evidence="3 4">
    <name type="scientific">Oldenlandia corymbosa var. corymbosa</name>
    <dbReference type="NCBI Taxonomy" id="529605"/>
    <lineage>
        <taxon>Eukaryota</taxon>
        <taxon>Viridiplantae</taxon>
        <taxon>Streptophyta</taxon>
        <taxon>Embryophyta</taxon>
        <taxon>Tracheophyta</taxon>
        <taxon>Spermatophyta</taxon>
        <taxon>Magnoliopsida</taxon>
        <taxon>eudicotyledons</taxon>
        <taxon>Gunneridae</taxon>
        <taxon>Pentapetalae</taxon>
        <taxon>asterids</taxon>
        <taxon>lamiids</taxon>
        <taxon>Gentianales</taxon>
        <taxon>Rubiaceae</taxon>
        <taxon>Rubioideae</taxon>
        <taxon>Spermacoceae</taxon>
        <taxon>Hedyotis-Oldenlandia complex</taxon>
        <taxon>Oldenlandia</taxon>
    </lineage>
</organism>
<sequence length="128" mass="14029">MADGEDDGSTLLPRLIICLVAAASAAVVVTIYHCVTTGHIRAILRLRTGGHTWQLRAHHHQQQLVDPVQNSMSMENSLAELIPSHKYQKGSGLILMHLLDSNAAETPSPHSRPSHQQRDSQFPTAQIV</sequence>
<accession>A0AAV1CA91</accession>
<dbReference type="AlphaFoldDB" id="A0AAV1CA91"/>
<feature type="region of interest" description="Disordered" evidence="1">
    <location>
        <begin position="103"/>
        <end position="128"/>
    </location>
</feature>
<keyword evidence="2" id="KW-0812">Transmembrane</keyword>
<gene>
    <name evidence="3" type="ORF">OLC1_LOCUS4102</name>
</gene>
<dbReference type="Proteomes" id="UP001161247">
    <property type="component" value="Chromosome 1"/>
</dbReference>
<evidence type="ECO:0000256" key="2">
    <source>
        <dbReference type="SAM" id="Phobius"/>
    </source>
</evidence>
<keyword evidence="2" id="KW-0472">Membrane</keyword>
<dbReference type="EMBL" id="OX459118">
    <property type="protein sequence ID" value="CAI9092431.1"/>
    <property type="molecule type" value="Genomic_DNA"/>
</dbReference>
<name>A0AAV1CA91_OLDCO</name>
<feature type="transmembrane region" description="Helical" evidence="2">
    <location>
        <begin position="12"/>
        <end position="35"/>
    </location>
</feature>
<feature type="compositionally biased region" description="Polar residues" evidence="1">
    <location>
        <begin position="119"/>
        <end position="128"/>
    </location>
</feature>
<keyword evidence="4" id="KW-1185">Reference proteome</keyword>
<keyword evidence="2" id="KW-1133">Transmembrane helix</keyword>
<evidence type="ECO:0000256" key="1">
    <source>
        <dbReference type="SAM" id="MobiDB-lite"/>
    </source>
</evidence>
<reference evidence="3" key="1">
    <citation type="submission" date="2023-03" db="EMBL/GenBank/DDBJ databases">
        <authorList>
            <person name="Julca I."/>
        </authorList>
    </citation>
    <scope>NUCLEOTIDE SEQUENCE</scope>
</reference>
<evidence type="ECO:0000313" key="3">
    <source>
        <dbReference type="EMBL" id="CAI9092431.1"/>
    </source>
</evidence>